<keyword evidence="3" id="KW-1185">Reference proteome</keyword>
<reference evidence="2 3" key="1">
    <citation type="submission" date="2012-10" db="EMBL/GenBank/DDBJ databases">
        <authorList>
            <person name="Zafar N."/>
            <person name="Inman J."/>
            <person name="Hall N."/>
            <person name="Lorenzi H."/>
            <person name="Caler E."/>
        </authorList>
    </citation>
    <scope>NUCLEOTIDE SEQUENCE [LARGE SCALE GENOMIC DNA]</scope>
    <source>
        <strain evidence="2 3">IP1</strain>
    </source>
</reference>
<dbReference type="VEuPathDB" id="AmoebaDB:EIN_116450"/>
<accession>L7FQH7</accession>
<evidence type="ECO:0000256" key="1">
    <source>
        <dbReference type="SAM" id="SignalP"/>
    </source>
</evidence>
<proteinExistence type="predicted"/>
<dbReference type="KEGG" id="eiv:EIN_116450"/>
<feature type="signal peptide" evidence="1">
    <location>
        <begin position="1"/>
        <end position="19"/>
    </location>
</feature>
<name>L7FQH7_ENTIV</name>
<evidence type="ECO:0000313" key="3">
    <source>
        <dbReference type="Proteomes" id="UP000014680"/>
    </source>
</evidence>
<dbReference type="AlphaFoldDB" id="L7FQH7"/>
<dbReference type="GeneID" id="14893522"/>
<dbReference type="EMBL" id="KB206203">
    <property type="protein sequence ID" value="ELP94534.1"/>
    <property type="molecule type" value="Genomic_DNA"/>
</dbReference>
<feature type="chain" id="PRO_5003973858" evidence="1">
    <location>
        <begin position="20"/>
        <end position="207"/>
    </location>
</feature>
<organism evidence="2 3">
    <name type="scientific">Entamoeba invadens IP1</name>
    <dbReference type="NCBI Taxonomy" id="370355"/>
    <lineage>
        <taxon>Eukaryota</taxon>
        <taxon>Amoebozoa</taxon>
        <taxon>Evosea</taxon>
        <taxon>Archamoebae</taxon>
        <taxon>Mastigamoebida</taxon>
        <taxon>Entamoebidae</taxon>
        <taxon>Entamoeba</taxon>
    </lineage>
</organism>
<sequence>MSNFQITFVICCMITCSLSYNYAILQEGSNYISYTLDKCYSDLTSIFVTPTSYFRILEDVNGKILVKSGSVCKDKHMIDDANLTSIFSSYKLVDELPSFVLVRYDYGVFLGCQFGEEKAHPHELLITDGCNKNISSAEGYYVKYDVSTEDNRVSITNYSDSECKTVVGNYDVKILGQCSTENDRNVMYSEGNIKMVILLVFIILITF</sequence>
<gene>
    <name evidence="2" type="ORF">EIN_116450</name>
</gene>
<keyword evidence="1" id="KW-0732">Signal</keyword>
<dbReference type="RefSeq" id="XP_004261305.1">
    <property type="nucleotide sequence ID" value="XM_004261257.1"/>
</dbReference>
<protein>
    <submittedName>
        <fullName evidence="2">Uncharacterized protein</fullName>
    </submittedName>
</protein>
<dbReference type="Proteomes" id="UP000014680">
    <property type="component" value="Unassembled WGS sequence"/>
</dbReference>
<evidence type="ECO:0000313" key="2">
    <source>
        <dbReference type="EMBL" id="ELP94534.1"/>
    </source>
</evidence>